<proteinExistence type="inferred from homology"/>
<evidence type="ECO:0000256" key="2">
    <source>
        <dbReference type="ARBA" id="ARBA00008593"/>
    </source>
</evidence>
<feature type="compositionally biased region" description="Polar residues" evidence="7">
    <location>
        <begin position="91"/>
        <end position="105"/>
    </location>
</feature>
<evidence type="ECO:0000256" key="4">
    <source>
        <dbReference type="ARBA" id="ARBA00022679"/>
    </source>
</evidence>
<dbReference type="GO" id="GO:0005730">
    <property type="term" value="C:nucleolus"/>
    <property type="evidence" value="ECO:0007669"/>
    <property type="project" value="TreeGrafter"/>
</dbReference>
<dbReference type="FunFam" id="3.30.460.10:FF:000006">
    <property type="entry name" value="non-canonical poly(A) RNA polymerase PAPD5"/>
    <property type="match status" value="1"/>
</dbReference>
<dbReference type="GO" id="GO:0031123">
    <property type="term" value="P:RNA 3'-end processing"/>
    <property type="evidence" value="ECO:0007669"/>
    <property type="project" value="TreeGrafter"/>
</dbReference>
<accession>A0A8T2R968</accession>
<keyword evidence="11" id="KW-1185">Reference proteome</keyword>
<evidence type="ECO:0000259" key="8">
    <source>
        <dbReference type="Pfam" id="PF03828"/>
    </source>
</evidence>
<dbReference type="PANTHER" id="PTHR23092:SF15">
    <property type="entry name" value="INACTIVE NON-CANONICAL POLY(A) RNA POLYMERASE PROTEIN TRF4-2-RELATED"/>
    <property type="match status" value="1"/>
</dbReference>
<keyword evidence="6" id="KW-0460">Magnesium</keyword>
<dbReference type="EMBL" id="CM035434">
    <property type="protein sequence ID" value="KAH7292284.1"/>
    <property type="molecule type" value="Genomic_DNA"/>
</dbReference>
<feature type="domain" description="PAP-associated" evidence="8">
    <location>
        <begin position="326"/>
        <end position="384"/>
    </location>
</feature>
<dbReference type="InterPro" id="IPR045862">
    <property type="entry name" value="Trf4-like"/>
</dbReference>
<feature type="domain" description="Poly(A) RNA polymerase mitochondrial-like central palm" evidence="9">
    <location>
        <begin position="130"/>
        <end position="258"/>
    </location>
</feature>
<comment type="caution">
    <text evidence="10">The sequence shown here is derived from an EMBL/GenBank/DDBJ whole genome shotgun (WGS) entry which is preliminary data.</text>
</comment>
<dbReference type="InterPro" id="IPR054708">
    <property type="entry name" value="MTPAP-like_central"/>
</dbReference>
<keyword evidence="4" id="KW-0808">Transferase</keyword>
<dbReference type="Gene3D" id="1.10.1410.10">
    <property type="match status" value="1"/>
</dbReference>
<dbReference type="Proteomes" id="UP000825935">
    <property type="component" value="Chromosome 29"/>
</dbReference>
<dbReference type="InterPro" id="IPR002058">
    <property type="entry name" value="PAP_assoc"/>
</dbReference>
<keyword evidence="5" id="KW-0479">Metal-binding</keyword>
<evidence type="ECO:0000256" key="1">
    <source>
        <dbReference type="ARBA" id="ARBA00001936"/>
    </source>
</evidence>
<comment type="similarity">
    <text evidence="2">Belongs to the DNA polymerase type-B-like family.</text>
</comment>
<comment type="cofactor">
    <cofactor evidence="1">
        <name>Mn(2+)</name>
        <dbReference type="ChEBI" id="CHEBI:29035"/>
    </cofactor>
</comment>
<feature type="region of interest" description="Disordered" evidence="7">
    <location>
        <begin position="68"/>
        <end position="110"/>
    </location>
</feature>
<feature type="compositionally biased region" description="Basic residues" evidence="7">
    <location>
        <begin position="444"/>
        <end position="454"/>
    </location>
</feature>
<feature type="region of interest" description="Disordered" evidence="7">
    <location>
        <begin position="436"/>
        <end position="503"/>
    </location>
</feature>
<dbReference type="SUPFAM" id="SSF81631">
    <property type="entry name" value="PAP/OAS1 substrate-binding domain"/>
    <property type="match status" value="1"/>
</dbReference>
<feature type="compositionally biased region" description="Acidic residues" evidence="7">
    <location>
        <begin position="69"/>
        <end position="80"/>
    </location>
</feature>
<organism evidence="10 11">
    <name type="scientific">Ceratopteris richardii</name>
    <name type="common">Triangle waterfern</name>
    <dbReference type="NCBI Taxonomy" id="49495"/>
    <lineage>
        <taxon>Eukaryota</taxon>
        <taxon>Viridiplantae</taxon>
        <taxon>Streptophyta</taxon>
        <taxon>Embryophyta</taxon>
        <taxon>Tracheophyta</taxon>
        <taxon>Polypodiopsida</taxon>
        <taxon>Polypodiidae</taxon>
        <taxon>Polypodiales</taxon>
        <taxon>Pteridineae</taxon>
        <taxon>Pteridaceae</taxon>
        <taxon>Parkerioideae</taxon>
        <taxon>Ceratopteris</taxon>
    </lineage>
</organism>
<evidence type="ECO:0000256" key="5">
    <source>
        <dbReference type="ARBA" id="ARBA00022723"/>
    </source>
</evidence>
<dbReference type="SUPFAM" id="SSF81301">
    <property type="entry name" value="Nucleotidyltransferase"/>
    <property type="match status" value="1"/>
</dbReference>
<dbReference type="PANTHER" id="PTHR23092">
    <property type="entry name" value="POLY(A) RNA POLYMERASE"/>
    <property type="match status" value="1"/>
</dbReference>
<feature type="compositionally biased region" description="Basic and acidic residues" evidence="7">
    <location>
        <begin position="487"/>
        <end position="503"/>
    </location>
</feature>
<evidence type="ECO:0000313" key="11">
    <source>
        <dbReference type="Proteomes" id="UP000825935"/>
    </source>
</evidence>
<dbReference type="Pfam" id="PF03828">
    <property type="entry name" value="PAP_assoc"/>
    <property type="match status" value="1"/>
</dbReference>
<reference evidence="10" key="1">
    <citation type="submission" date="2021-08" db="EMBL/GenBank/DDBJ databases">
        <title>WGS assembly of Ceratopteris richardii.</title>
        <authorList>
            <person name="Marchant D.B."/>
            <person name="Chen G."/>
            <person name="Jenkins J."/>
            <person name="Shu S."/>
            <person name="Leebens-Mack J."/>
            <person name="Grimwood J."/>
            <person name="Schmutz J."/>
            <person name="Soltis P."/>
            <person name="Soltis D."/>
            <person name="Chen Z.-H."/>
        </authorList>
    </citation>
    <scope>NUCLEOTIDE SEQUENCE</scope>
    <source>
        <strain evidence="10">Whitten #5841</strain>
        <tissue evidence="10">Leaf</tissue>
    </source>
</reference>
<evidence type="ECO:0000256" key="6">
    <source>
        <dbReference type="ARBA" id="ARBA00022842"/>
    </source>
</evidence>
<dbReference type="Gene3D" id="3.30.460.10">
    <property type="entry name" value="Beta Polymerase, domain 2"/>
    <property type="match status" value="1"/>
</dbReference>
<dbReference type="GO" id="GO:1990817">
    <property type="term" value="F:poly(A) RNA polymerase activity"/>
    <property type="evidence" value="ECO:0007669"/>
    <property type="project" value="UniProtKB-EC"/>
</dbReference>
<evidence type="ECO:0000256" key="3">
    <source>
        <dbReference type="ARBA" id="ARBA00012388"/>
    </source>
</evidence>
<dbReference type="Pfam" id="PF22600">
    <property type="entry name" value="MTPAP-like_central"/>
    <property type="match status" value="1"/>
</dbReference>
<sequence>MAESHVDVANGVVSYIYDPSAVALTAAEEVFPAPLVLRRIIHDDCNGLFQSSSTSEKEVDFLSLSIRTEEEEEEEEDEEETKGITGVPETPQRSTSVASSAPLRSTSKDPPWFDKRGLSYKIRRSPLLDLHQEIISFCDLVSPTKEDEELRTAAVQRVSDVIKSIWTKCQVTVFGSFATGLYLPASDIDVVILDSGCCDIQLGLKALAKAFARRGIAKNVQIIGKAKVPIIKFVEIGSSISFDISFDMENGPEAAQFIKDALTAIPPLRPLCLVLKTFLQQRELNEVYTGGIGSYALLVMLLAYLQTRTSKSIHAFQRERITLEPNLGVLLVDFFEFYGRSLNYKEVGISCRHGGHFFKKKERGFWDSRKPFMLTVEDPQAPENDIAKSSYNFQKVRLSFLLAHRQLTNHKGEDEDQSGLLAHVVRVDEKIACRKLPFTPTPQNRKKKQKKIKNKGANGEQSQKERRPRKRKTEESQAKRKRRKHDEKKWSPDPLEHLTRIWR</sequence>
<dbReference type="GO" id="GO:0031499">
    <property type="term" value="C:TRAMP complex"/>
    <property type="evidence" value="ECO:0007669"/>
    <property type="project" value="TreeGrafter"/>
</dbReference>
<dbReference type="CDD" id="cd05402">
    <property type="entry name" value="NT_PAP_TUTase"/>
    <property type="match status" value="1"/>
</dbReference>
<dbReference type="EC" id="2.7.7.19" evidence="3"/>
<dbReference type="GO" id="GO:0046872">
    <property type="term" value="F:metal ion binding"/>
    <property type="evidence" value="ECO:0007669"/>
    <property type="project" value="UniProtKB-KW"/>
</dbReference>
<evidence type="ECO:0000313" key="10">
    <source>
        <dbReference type="EMBL" id="KAH7292284.1"/>
    </source>
</evidence>
<gene>
    <name evidence="10" type="ORF">KP509_29G060500</name>
</gene>
<dbReference type="InterPro" id="IPR043519">
    <property type="entry name" value="NT_sf"/>
</dbReference>
<protein>
    <recommendedName>
        <fullName evidence="3">polynucleotide adenylyltransferase</fullName>
        <ecNumber evidence="3">2.7.7.19</ecNumber>
    </recommendedName>
</protein>
<name>A0A8T2R968_CERRI</name>
<dbReference type="OrthoDB" id="273917at2759"/>
<evidence type="ECO:0000259" key="9">
    <source>
        <dbReference type="Pfam" id="PF22600"/>
    </source>
</evidence>
<dbReference type="GO" id="GO:0003729">
    <property type="term" value="F:mRNA binding"/>
    <property type="evidence" value="ECO:0007669"/>
    <property type="project" value="TreeGrafter"/>
</dbReference>
<dbReference type="GO" id="GO:0043634">
    <property type="term" value="P:polyadenylation-dependent ncRNA catabolic process"/>
    <property type="evidence" value="ECO:0007669"/>
    <property type="project" value="TreeGrafter"/>
</dbReference>
<evidence type="ECO:0000256" key="7">
    <source>
        <dbReference type="SAM" id="MobiDB-lite"/>
    </source>
</evidence>
<dbReference type="AlphaFoldDB" id="A0A8T2R968"/>